<keyword evidence="4" id="KW-1185">Reference proteome</keyword>
<name>A0AAV3P798_LITER</name>
<dbReference type="EMBL" id="BAABME010001098">
    <property type="protein sequence ID" value="GAA0147554.1"/>
    <property type="molecule type" value="Genomic_DNA"/>
</dbReference>
<dbReference type="SUPFAM" id="SSF56112">
    <property type="entry name" value="Protein kinase-like (PK-like)"/>
    <property type="match status" value="1"/>
</dbReference>
<keyword evidence="1" id="KW-0732">Signal</keyword>
<dbReference type="PANTHER" id="PTHR47976:SF30">
    <property type="entry name" value="RECEPTOR-LIKE SERINE_THREONINE-PROTEIN KINASE"/>
    <property type="match status" value="1"/>
</dbReference>
<keyword evidence="2" id="KW-1133">Transmembrane helix</keyword>
<evidence type="ECO:0000313" key="3">
    <source>
        <dbReference type="EMBL" id="GAA0147554.1"/>
    </source>
</evidence>
<sequence>MSGEVKSALLWNDNPHTYVGQHMRLMFDGHLKVYRFELWAWEVVSDLTDSSKGDYYMPLDIFFLRPTDFNVNQYNHSTHLKVQILPSETSISGGTSSKVVPQGRKNKYMIGSITCNILLLVAIVRVTINIIRKRRNNGEVDEDYLNNVPGNPCRISYEELKLATENFNKRLGQARFGSVFEEILKDGIKVVVKCLDGIGQVKKLFLAEFESIGRIHHVTLIGLVGFTAGKSFLIGNVGGSLFTWIIFCLQSS</sequence>
<gene>
    <name evidence="3" type="ORF">LIER_07225</name>
</gene>
<evidence type="ECO:0000256" key="1">
    <source>
        <dbReference type="ARBA" id="ARBA00022729"/>
    </source>
</evidence>
<feature type="transmembrane region" description="Helical" evidence="2">
    <location>
        <begin position="108"/>
        <end position="128"/>
    </location>
</feature>
<keyword evidence="2" id="KW-0812">Transmembrane</keyword>
<comment type="caution">
    <text evidence="3">The sequence shown here is derived from an EMBL/GenBank/DDBJ whole genome shotgun (WGS) entry which is preliminary data.</text>
</comment>
<evidence type="ECO:0000313" key="4">
    <source>
        <dbReference type="Proteomes" id="UP001454036"/>
    </source>
</evidence>
<organism evidence="3 4">
    <name type="scientific">Lithospermum erythrorhizon</name>
    <name type="common">Purple gromwell</name>
    <name type="synonym">Lithospermum officinale var. erythrorhizon</name>
    <dbReference type="NCBI Taxonomy" id="34254"/>
    <lineage>
        <taxon>Eukaryota</taxon>
        <taxon>Viridiplantae</taxon>
        <taxon>Streptophyta</taxon>
        <taxon>Embryophyta</taxon>
        <taxon>Tracheophyta</taxon>
        <taxon>Spermatophyta</taxon>
        <taxon>Magnoliopsida</taxon>
        <taxon>eudicotyledons</taxon>
        <taxon>Gunneridae</taxon>
        <taxon>Pentapetalae</taxon>
        <taxon>asterids</taxon>
        <taxon>lamiids</taxon>
        <taxon>Boraginales</taxon>
        <taxon>Boraginaceae</taxon>
        <taxon>Boraginoideae</taxon>
        <taxon>Lithospermeae</taxon>
        <taxon>Lithospermum</taxon>
    </lineage>
</organism>
<reference evidence="3 4" key="1">
    <citation type="submission" date="2024-01" db="EMBL/GenBank/DDBJ databases">
        <title>The complete chloroplast genome sequence of Lithospermum erythrorhizon: insights into the phylogenetic relationship among Boraginaceae species and the maternal lineages of purple gromwells.</title>
        <authorList>
            <person name="Okada T."/>
            <person name="Watanabe K."/>
        </authorList>
    </citation>
    <scope>NUCLEOTIDE SEQUENCE [LARGE SCALE GENOMIC DNA]</scope>
</reference>
<dbReference type="Proteomes" id="UP001454036">
    <property type="component" value="Unassembled WGS sequence"/>
</dbReference>
<accession>A0AAV3P798</accession>
<dbReference type="AlphaFoldDB" id="A0AAV3P798"/>
<dbReference type="Gene3D" id="3.30.200.20">
    <property type="entry name" value="Phosphorylase Kinase, domain 1"/>
    <property type="match status" value="1"/>
</dbReference>
<proteinExistence type="predicted"/>
<dbReference type="InterPro" id="IPR051343">
    <property type="entry name" value="G-type_lectin_kinases/EP1-like"/>
</dbReference>
<keyword evidence="2" id="KW-0472">Membrane</keyword>
<evidence type="ECO:0000256" key="2">
    <source>
        <dbReference type="SAM" id="Phobius"/>
    </source>
</evidence>
<dbReference type="InterPro" id="IPR011009">
    <property type="entry name" value="Kinase-like_dom_sf"/>
</dbReference>
<protein>
    <submittedName>
        <fullName evidence="3">Uncharacterized protein</fullName>
    </submittedName>
</protein>
<dbReference type="PANTHER" id="PTHR47976">
    <property type="entry name" value="G-TYPE LECTIN S-RECEPTOR-LIKE SERINE/THREONINE-PROTEIN KINASE SD2-5"/>
    <property type="match status" value="1"/>
</dbReference>